<name>A0A4Y2RCU2_ARAVE</name>
<dbReference type="EMBL" id="BGPR01016499">
    <property type="protein sequence ID" value="GBN73240.1"/>
    <property type="molecule type" value="Genomic_DNA"/>
</dbReference>
<keyword evidence="2" id="KW-1185">Reference proteome</keyword>
<protein>
    <submittedName>
        <fullName evidence="1">Uncharacterized protein</fullName>
    </submittedName>
</protein>
<organism evidence="1 2">
    <name type="scientific">Araneus ventricosus</name>
    <name type="common">Orbweaver spider</name>
    <name type="synonym">Epeira ventricosa</name>
    <dbReference type="NCBI Taxonomy" id="182803"/>
    <lineage>
        <taxon>Eukaryota</taxon>
        <taxon>Metazoa</taxon>
        <taxon>Ecdysozoa</taxon>
        <taxon>Arthropoda</taxon>
        <taxon>Chelicerata</taxon>
        <taxon>Arachnida</taxon>
        <taxon>Araneae</taxon>
        <taxon>Araneomorphae</taxon>
        <taxon>Entelegynae</taxon>
        <taxon>Araneoidea</taxon>
        <taxon>Araneidae</taxon>
        <taxon>Araneus</taxon>
    </lineage>
</organism>
<reference evidence="1 2" key="1">
    <citation type="journal article" date="2019" name="Sci. Rep.">
        <title>Orb-weaving spider Araneus ventricosus genome elucidates the spidroin gene catalogue.</title>
        <authorList>
            <person name="Kono N."/>
            <person name="Nakamura H."/>
            <person name="Ohtoshi R."/>
            <person name="Moran D.A.P."/>
            <person name="Shinohara A."/>
            <person name="Yoshida Y."/>
            <person name="Fujiwara M."/>
            <person name="Mori M."/>
            <person name="Tomita M."/>
            <person name="Arakawa K."/>
        </authorList>
    </citation>
    <scope>NUCLEOTIDE SEQUENCE [LARGE SCALE GENOMIC DNA]</scope>
</reference>
<evidence type="ECO:0000313" key="2">
    <source>
        <dbReference type="Proteomes" id="UP000499080"/>
    </source>
</evidence>
<comment type="caution">
    <text evidence="1">The sequence shown here is derived from an EMBL/GenBank/DDBJ whole genome shotgun (WGS) entry which is preliminary data.</text>
</comment>
<evidence type="ECO:0000313" key="1">
    <source>
        <dbReference type="EMBL" id="GBN73240.1"/>
    </source>
</evidence>
<dbReference type="Proteomes" id="UP000499080">
    <property type="component" value="Unassembled WGS sequence"/>
</dbReference>
<proteinExistence type="predicted"/>
<gene>
    <name evidence="1" type="ORF">AVEN_194982_1</name>
</gene>
<sequence>MRLLYEGGVHNSARRFFCHSTELVTEHIVMKIVRCVYDGSSPTNWIIDNDALFSKYHRKFEAQVTQKAALAQISNTSSQQITNNNRSSTNTNAQCLTVDKLAMRTRVQRDPSLF</sequence>
<dbReference type="AlphaFoldDB" id="A0A4Y2RCU2"/>
<accession>A0A4Y2RCU2</accession>